<sequence length="100" mass="11153">MMLIVKLPHPATDSKKCFRWDTTSVYTSPTHNITLNYGSFQTLLDGVQRGAVPPDTGADDDEIVVEPAATRRRAVCRRRPHRRPPRMRDPQRGAGEGLAA</sequence>
<feature type="compositionally biased region" description="Basic residues" evidence="1">
    <location>
        <begin position="74"/>
        <end position="85"/>
    </location>
</feature>
<name>A0A0A9E4B1_ARUDO</name>
<evidence type="ECO:0000256" key="1">
    <source>
        <dbReference type="SAM" id="MobiDB-lite"/>
    </source>
</evidence>
<feature type="region of interest" description="Disordered" evidence="1">
    <location>
        <begin position="74"/>
        <end position="100"/>
    </location>
</feature>
<reference evidence="2" key="1">
    <citation type="submission" date="2014-09" db="EMBL/GenBank/DDBJ databases">
        <authorList>
            <person name="Magalhaes I.L.F."/>
            <person name="Oliveira U."/>
            <person name="Santos F.R."/>
            <person name="Vidigal T.H.D.A."/>
            <person name="Brescovit A.D."/>
            <person name="Santos A.J."/>
        </authorList>
    </citation>
    <scope>NUCLEOTIDE SEQUENCE</scope>
    <source>
        <tissue evidence="2">Shoot tissue taken approximately 20 cm above the soil surface</tissue>
    </source>
</reference>
<dbReference type="AlphaFoldDB" id="A0A0A9E4B1"/>
<accession>A0A0A9E4B1</accession>
<evidence type="ECO:0000313" key="2">
    <source>
        <dbReference type="EMBL" id="JAD95584.1"/>
    </source>
</evidence>
<protein>
    <submittedName>
        <fullName evidence="2">Uncharacterized protein</fullName>
    </submittedName>
</protein>
<dbReference type="EMBL" id="GBRH01202311">
    <property type="protein sequence ID" value="JAD95584.1"/>
    <property type="molecule type" value="Transcribed_RNA"/>
</dbReference>
<proteinExistence type="predicted"/>
<organism evidence="2">
    <name type="scientific">Arundo donax</name>
    <name type="common">Giant reed</name>
    <name type="synonym">Donax arundinaceus</name>
    <dbReference type="NCBI Taxonomy" id="35708"/>
    <lineage>
        <taxon>Eukaryota</taxon>
        <taxon>Viridiplantae</taxon>
        <taxon>Streptophyta</taxon>
        <taxon>Embryophyta</taxon>
        <taxon>Tracheophyta</taxon>
        <taxon>Spermatophyta</taxon>
        <taxon>Magnoliopsida</taxon>
        <taxon>Liliopsida</taxon>
        <taxon>Poales</taxon>
        <taxon>Poaceae</taxon>
        <taxon>PACMAD clade</taxon>
        <taxon>Arundinoideae</taxon>
        <taxon>Arundineae</taxon>
        <taxon>Arundo</taxon>
    </lineage>
</organism>
<reference evidence="2" key="2">
    <citation type="journal article" date="2015" name="Data Brief">
        <title>Shoot transcriptome of the giant reed, Arundo donax.</title>
        <authorList>
            <person name="Barrero R.A."/>
            <person name="Guerrero F.D."/>
            <person name="Moolhuijzen P."/>
            <person name="Goolsby J.A."/>
            <person name="Tidwell J."/>
            <person name="Bellgard S.E."/>
            <person name="Bellgard M.I."/>
        </authorList>
    </citation>
    <scope>NUCLEOTIDE SEQUENCE</scope>
    <source>
        <tissue evidence="2">Shoot tissue taken approximately 20 cm above the soil surface</tissue>
    </source>
</reference>